<comment type="caution">
    <text evidence="5">The sequence shown here is derived from an EMBL/GenBank/DDBJ whole genome shotgun (WGS) entry which is preliminary data.</text>
</comment>
<dbReference type="PANTHER" id="PTHR38731">
    <property type="entry name" value="LIPL45-RELATED LIPOPROTEIN-RELATED"/>
    <property type="match status" value="1"/>
</dbReference>
<sequence>MRVTKKSFLSVFLCFCLVFTLFSALQVKSVEAKTIRIAVIASLSGEVTVKKGGGSKTYDAYENMSLNQGDTLYTGENSTVTLNLSSGDATVTLSDNAEINVSDLHTSGGSEKSKLKIWAGSMWVKVKSLAGSDDEFEVETPTAVMGVRGTQFFVHVDPRTGETKMFVGAGKVSATTVTTNAGSEQAAKVVYLYPTQQISLDSRNEVQDLSLKVELIDLEDFINDASPDVIKALIQNKADIDRENDEFIAKKKKELEEGKETADQTSMFIKDQAALDKVKKNLDNLIGNIAKRALKDQKISKADMNKVIEETNKKISDNTRKLDLDNVQELDKTAGVDLELEKKKQDELLKFEAVKIKKAEDEAKKLDEIKQKLTTILKTAEDANKKIEEANLKVKADEKARAEAELLKKLSDAEKKKFEEARNGGPTSTPTTGTSGGGSSETPTETPKPTISLSAGEQSQTGLFDLDINLSDFNDNTSIYAVEAHLLYDTTISYTNSELVNGTIFDMNNSTAGIKEYKSTLKNELVYVVTNYGANAGNSTGFKGTKKLVTIPMQGFSDGGNDRTATITLEDIIIVRKKGSVLERVVVPKENVKTTITLKGHALPAG</sequence>
<feature type="domain" description="FecR protein" evidence="4">
    <location>
        <begin position="70"/>
        <end position="172"/>
    </location>
</feature>
<evidence type="ECO:0000256" key="3">
    <source>
        <dbReference type="SAM" id="SignalP"/>
    </source>
</evidence>
<protein>
    <recommendedName>
        <fullName evidence="4">FecR protein domain-containing protein</fullName>
    </recommendedName>
</protein>
<accession>A0A6G4A2U8</accession>
<evidence type="ECO:0000313" key="5">
    <source>
        <dbReference type="EMBL" id="NEW08712.1"/>
    </source>
</evidence>
<evidence type="ECO:0000256" key="2">
    <source>
        <dbReference type="SAM" id="MobiDB-lite"/>
    </source>
</evidence>
<feature type="chain" id="PRO_5039070214" description="FecR protein domain-containing protein" evidence="3">
    <location>
        <begin position="25"/>
        <end position="606"/>
    </location>
</feature>
<keyword evidence="3" id="KW-0732">Signal</keyword>
<name>A0A6G4A2U8_9BACL</name>
<dbReference type="PANTHER" id="PTHR38731:SF1">
    <property type="entry name" value="FECR PROTEIN DOMAIN-CONTAINING PROTEIN"/>
    <property type="match status" value="1"/>
</dbReference>
<reference evidence="5" key="1">
    <citation type="submission" date="2020-02" db="EMBL/GenBank/DDBJ databases">
        <authorList>
            <person name="Shen X.-R."/>
            <person name="Zhang Y.-X."/>
        </authorList>
    </citation>
    <scope>NUCLEOTIDE SEQUENCE</scope>
    <source>
        <strain evidence="5">SYP-B3998</strain>
    </source>
</reference>
<feature type="compositionally biased region" description="Low complexity" evidence="2">
    <location>
        <begin position="424"/>
        <end position="433"/>
    </location>
</feature>
<dbReference type="InterPro" id="IPR006860">
    <property type="entry name" value="FecR"/>
</dbReference>
<feature type="region of interest" description="Disordered" evidence="2">
    <location>
        <begin position="417"/>
        <end position="456"/>
    </location>
</feature>
<feature type="coiled-coil region" evidence="1">
    <location>
        <begin position="349"/>
        <end position="416"/>
    </location>
</feature>
<feature type="signal peptide" evidence="3">
    <location>
        <begin position="1"/>
        <end position="24"/>
    </location>
</feature>
<dbReference type="Pfam" id="PF04773">
    <property type="entry name" value="FecR"/>
    <property type="match status" value="1"/>
</dbReference>
<dbReference type="EMBL" id="JAAIKC010000010">
    <property type="protein sequence ID" value="NEW08712.1"/>
    <property type="molecule type" value="Genomic_DNA"/>
</dbReference>
<proteinExistence type="predicted"/>
<feature type="compositionally biased region" description="Low complexity" evidence="2">
    <location>
        <begin position="440"/>
        <end position="450"/>
    </location>
</feature>
<gene>
    <name evidence="5" type="ORF">GK047_22200</name>
</gene>
<evidence type="ECO:0000259" key="4">
    <source>
        <dbReference type="Pfam" id="PF04773"/>
    </source>
</evidence>
<dbReference type="Gene3D" id="2.60.120.1440">
    <property type="match status" value="1"/>
</dbReference>
<keyword evidence="1" id="KW-0175">Coiled coil</keyword>
<organism evidence="5">
    <name type="scientific">Paenibacillus sp. SYP-B3998</name>
    <dbReference type="NCBI Taxonomy" id="2678564"/>
    <lineage>
        <taxon>Bacteria</taxon>
        <taxon>Bacillati</taxon>
        <taxon>Bacillota</taxon>
        <taxon>Bacilli</taxon>
        <taxon>Bacillales</taxon>
        <taxon>Paenibacillaceae</taxon>
        <taxon>Paenibacillus</taxon>
    </lineage>
</organism>
<dbReference type="AlphaFoldDB" id="A0A6G4A2U8"/>
<evidence type="ECO:0000256" key="1">
    <source>
        <dbReference type="SAM" id="Coils"/>
    </source>
</evidence>